<protein>
    <submittedName>
        <fullName evidence="1">Uncharacterized protein</fullName>
    </submittedName>
</protein>
<organism evidence="1">
    <name type="scientific">Ixodes ricinus</name>
    <name type="common">Common tick</name>
    <name type="synonym">Acarus ricinus</name>
    <dbReference type="NCBI Taxonomy" id="34613"/>
    <lineage>
        <taxon>Eukaryota</taxon>
        <taxon>Metazoa</taxon>
        <taxon>Ecdysozoa</taxon>
        <taxon>Arthropoda</taxon>
        <taxon>Chelicerata</taxon>
        <taxon>Arachnida</taxon>
        <taxon>Acari</taxon>
        <taxon>Parasitiformes</taxon>
        <taxon>Ixodida</taxon>
        <taxon>Ixodoidea</taxon>
        <taxon>Ixodidae</taxon>
        <taxon>Ixodinae</taxon>
        <taxon>Ixodes</taxon>
    </lineage>
</organism>
<proteinExistence type="predicted"/>
<dbReference type="AlphaFoldDB" id="A0A6B0UU95"/>
<dbReference type="EMBL" id="GIFC01011169">
    <property type="protein sequence ID" value="MXU93252.1"/>
    <property type="molecule type" value="Transcribed_RNA"/>
</dbReference>
<sequence length="143" mass="16650">MLFCEMMRFVFLCCCCCSFSKRTVAYIFLVITLIMDLSASARLLRYPMSCRLTSVFPISKVSGFVVRVIPVLARKTFNRDNHVPKRDQGLSYLKLYAIWICRAQLSVTRLRVFFWLSALLRRQCRNRCKIPGRQLSAIPVVLK</sequence>
<name>A0A6B0UU95_IXORI</name>
<accession>A0A6B0UU95</accession>
<evidence type="ECO:0000313" key="1">
    <source>
        <dbReference type="EMBL" id="MXU93252.1"/>
    </source>
</evidence>
<reference evidence="1" key="1">
    <citation type="submission" date="2019-12" db="EMBL/GenBank/DDBJ databases">
        <title>An insight into the sialome of adult female Ixodes ricinus ticks feeding for 6 days.</title>
        <authorList>
            <person name="Perner J."/>
            <person name="Ribeiro J.M.C."/>
        </authorList>
    </citation>
    <scope>NUCLEOTIDE SEQUENCE</scope>
    <source>
        <strain evidence="1">Semi-engorged</strain>
        <tissue evidence="1">Salivary glands</tissue>
    </source>
</reference>